<accession>A0AAE0VZT5</accession>
<dbReference type="AlphaFoldDB" id="A0AAE0VZT5"/>
<reference evidence="2" key="2">
    <citation type="journal article" date="2021" name="Genome Biol. Evol.">
        <title>Developing a high-quality reference genome for a parasitic bivalve with doubly uniparental inheritance (Bivalvia: Unionida).</title>
        <authorList>
            <person name="Smith C.H."/>
        </authorList>
    </citation>
    <scope>NUCLEOTIDE SEQUENCE</scope>
    <source>
        <strain evidence="2">CHS0354</strain>
        <tissue evidence="2">Mantle</tissue>
    </source>
</reference>
<evidence type="ECO:0000313" key="2">
    <source>
        <dbReference type="EMBL" id="KAK3595874.1"/>
    </source>
</evidence>
<protein>
    <submittedName>
        <fullName evidence="2">Uncharacterized protein</fullName>
    </submittedName>
</protein>
<comment type="caution">
    <text evidence="2">The sequence shown here is derived from an EMBL/GenBank/DDBJ whole genome shotgun (WGS) entry which is preliminary data.</text>
</comment>
<name>A0AAE0VZT5_9BIVA</name>
<evidence type="ECO:0000256" key="1">
    <source>
        <dbReference type="SAM" id="MobiDB-lite"/>
    </source>
</evidence>
<dbReference type="Proteomes" id="UP001195483">
    <property type="component" value="Unassembled WGS sequence"/>
</dbReference>
<dbReference type="EMBL" id="JAEAOA010000900">
    <property type="protein sequence ID" value="KAK3595874.1"/>
    <property type="molecule type" value="Genomic_DNA"/>
</dbReference>
<proteinExistence type="predicted"/>
<reference evidence="2" key="1">
    <citation type="journal article" date="2021" name="Genome Biol. Evol.">
        <title>A High-Quality Reference Genome for a Parasitic Bivalve with Doubly Uniparental Inheritance (Bivalvia: Unionida).</title>
        <authorList>
            <person name="Smith C.H."/>
        </authorList>
    </citation>
    <scope>NUCLEOTIDE SEQUENCE</scope>
    <source>
        <strain evidence="2">CHS0354</strain>
    </source>
</reference>
<evidence type="ECO:0000313" key="3">
    <source>
        <dbReference type="Proteomes" id="UP001195483"/>
    </source>
</evidence>
<feature type="region of interest" description="Disordered" evidence="1">
    <location>
        <begin position="65"/>
        <end position="85"/>
    </location>
</feature>
<gene>
    <name evidence="2" type="ORF">CHS0354_014698</name>
</gene>
<organism evidence="2 3">
    <name type="scientific">Potamilus streckersoni</name>
    <dbReference type="NCBI Taxonomy" id="2493646"/>
    <lineage>
        <taxon>Eukaryota</taxon>
        <taxon>Metazoa</taxon>
        <taxon>Spiralia</taxon>
        <taxon>Lophotrochozoa</taxon>
        <taxon>Mollusca</taxon>
        <taxon>Bivalvia</taxon>
        <taxon>Autobranchia</taxon>
        <taxon>Heteroconchia</taxon>
        <taxon>Palaeoheterodonta</taxon>
        <taxon>Unionida</taxon>
        <taxon>Unionoidea</taxon>
        <taxon>Unionidae</taxon>
        <taxon>Ambleminae</taxon>
        <taxon>Lampsilini</taxon>
        <taxon>Potamilus</taxon>
    </lineage>
</organism>
<reference evidence="2" key="3">
    <citation type="submission" date="2023-05" db="EMBL/GenBank/DDBJ databases">
        <authorList>
            <person name="Smith C.H."/>
        </authorList>
    </citation>
    <scope>NUCLEOTIDE SEQUENCE</scope>
    <source>
        <strain evidence="2">CHS0354</strain>
        <tissue evidence="2">Mantle</tissue>
    </source>
</reference>
<keyword evidence="3" id="KW-1185">Reference proteome</keyword>
<sequence>MIDAMEEVEEGVRAKGQLINDVIFVNDQGESLLKDVINEKMDEKQPRRKTSMPIDDLKEVMKRRAMSKENGKIWNPETCSTAENE</sequence>